<name>A0A1M8A5A7_MALS4</name>
<evidence type="ECO:0000313" key="10">
    <source>
        <dbReference type="EMBL" id="SHO77615.1"/>
    </source>
</evidence>
<keyword evidence="11" id="KW-1185">Reference proteome</keyword>
<sequence>MLGAAESDNINFAGVGVHRVLGRTINGSQLGLFNDNIGTESQKICRSQPKEKFDPLYGRNRRSCGRFPPFIMTTDALQRNQGQANATSSMSSSQPRKFQAPRAALMKPTLSDLPSLCFSNMLSEPLATSMSASTSCSTNTTPFLSAPFENHSRSVLNSLTDKVSIQADDLGTPHLSSPSSGTIRASPTSLLTVPPNLEVSRSFNSIQKDEALCHTDVHSFQQLGPYRQSGLEALDMAFWNGGNFYSDDESDLEHNEHGTRVSPVEGHTELSSSKSQVDFRHQVPLFPTRANKTTSDTSMAVSNALSEYLNDILIDDYLDSGLDQDDPAICRSSYPSSVSLSDDEAWLNANKRKSQVVPKLPYGLTNPKLTACEPLRAKEALPPLPPKLDGEPKCKHCHQKILGKVVRSADGLFSGLYHRECLRCIDCNTNLFQTNIFVLNDQTYCSKDFHVRNGSLCKKCGLGIEGIYRLTWNNMCYHTHCFVCAYNDPSSGVCRAELDEYYMVHAKPYCEDHARKLVKQLYIQNRKM</sequence>
<dbReference type="GO" id="GO:0000977">
    <property type="term" value="F:RNA polymerase II transcription regulatory region sequence-specific DNA binding"/>
    <property type="evidence" value="ECO:0007669"/>
    <property type="project" value="TreeGrafter"/>
</dbReference>
<keyword evidence="2 7" id="KW-0479">Metal-binding</keyword>
<dbReference type="InterPro" id="IPR001781">
    <property type="entry name" value="Znf_LIM"/>
</dbReference>
<keyword evidence="3 7" id="KW-0862">Zinc</keyword>
<protein>
    <submittedName>
        <fullName evidence="10">Similar to S.cerevisiae protein PXL1 (Protein that localizes to sites of polarized growth)</fullName>
    </submittedName>
</protein>
<evidence type="ECO:0000256" key="4">
    <source>
        <dbReference type="ARBA" id="ARBA00023125"/>
    </source>
</evidence>
<reference evidence="11" key="1">
    <citation type="journal article" date="2017" name="Nucleic Acids Res.">
        <title>Proteogenomics produces comprehensive and highly accurate protein-coding gene annotation in a complete genome assembly of Malassezia sympodialis.</title>
        <authorList>
            <person name="Zhu Y."/>
            <person name="Engstroem P.G."/>
            <person name="Tellgren-Roth C."/>
            <person name="Baudo C.D."/>
            <person name="Kennell J.C."/>
            <person name="Sun S."/>
            <person name="Billmyre R.B."/>
            <person name="Schroeder M.S."/>
            <person name="Andersson A."/>
            <person name="Holm T."/>
            <person name="Sigurgeirsson B."/>
            <person name="Wu G."/>
            <person name="Sankaranarayanan S.R."/>
            <person name="Siddharthan R."/>
            <person name="Sanyal K."/>
            <person name="Lundeberg J."/>
            <person name="Nystedt B."/>
            <person name="Boekhout T."/>
            <person name="Dawson T.L. Jr."/>
            <person name="Heitman J."/>
            <person name="Scheynius A."/>
            <person name="Lehtioe J."/>
        </authorList>
    </citation>
    <scope>NUCLEOTIDE SEQUENCE [LARGE SCALE GENOMIC DNA]</scope>
    <source>
        <strain evidence="11">ATCC 42132</strain>
    </source>
</reference>
<dbReference type="OMA" id="ERSHYED"/>
<dbReference type="STRING" id="1230383.A0A1M8A5A7"/>
<dbReference type="PROSITE" id="PS00478">
    <property type="entry name" value="LIM_DOMAIN_1"/>
    <property type="match status" value="1"/>
</dbReference>
<feature type="region of interest" description="Disordered" evidence="8">
    <location>
        <begin position="248"/>
        <end position="274"/>
    </location>
</feature>
<dbReference type="OrthoDB" id="3354167at2759"/>
<evidence type="ECO:0000256" key="8">
    <source>
        <dbReference type="SAM" id="MobiDB-lite"/>
    </source>
</evidence>
<evidence type="ECO:0000256" key="1">
    <source>
        <dbReference type="ARBA" id="ARBA00004123"/>
    </source>
</evidence>
<keyword evidence="6" id="KW-0539">Nucleus</keyword>
<dbReference type="GO" id="GO:0000981">
    <property type="term" value="F:DNA-binding transcription factor activity, RNA polymerase II-specific"/>
    <property type="evidence" value="ECO:0007669"/>
    <property type="project" value="TreeGrafter"/>
</dbReference>
<evidence type="ECO:0000256" key="3">
    <source>
        <dbReference type="ARBA" id="ARBA00022833"/>
    </source>
</evidence>
<accession>A0A1M8A5A7</accession>
<evidence type="ECO:0000256" key="5">
    <source>
        <dbReference type="ARBA" id="ARBA00023155"/>
    </source>
</evidence>
<dbReference type="SMART" id="SM00132">
    <property type="entry name" value="LIM"/>
    <property type="match status" value="2"/>
</dbReference>
<dbReference type="SUPFAM" id="SSF57716">
    <property type="entry name" value="Glucocorticoid receptor-like (DNA-binding domain)"/>
    <property type="match status" value="1"/>
</dbReference>
<dbReference type="GO" id="GO:0030695">
    <property type="term" value="F:GTPase regulator activity"/>
    <property type="evidence" value="ECO:0007669"/>
    <property type="project" value="UniProtKB-ARBA"/>
</dbReference>
<dbReference type="PANTHER" id="PTHR24208:SF128">
    <property type="entry name" value="LIM3, ISOFORM G"/>
    <property type="match status" value="1"/>
</dbReference>
<feature type="compositionally biased region" description="Polar residues" evidence="8">
    <location>
        <begin position="174"/>
        <end position="189"/>
    </location>
</feature>
<dbReference type="GO" id="GO:0046872">
    <property type="term" value="F:metal ion binding"/>
    <property type="evidence" value="ECO:0007669"/>
    <property type="project" value="UniProtKB-KW"/>
</dbReference>
<dbReference type="CDD" id="cd08368">
    <property type="entry name" value="LIM"/>
    <property type="match status" value="1"/>
</dbReference>
<evidence type="ECO:0000256" key="7">
    <source>
        <dbReference type="PROSITE-ProRule" id="PRU00125"/>
    </source>
</evidence>
<evidence type="ECO:0000259" key="9">
    <source>
        <dbReference type="PROSITE" id="PS50023"/>
    </source>
</evidence>
<feature type="region of interest" description="Disordered" evidence="8">
    <location>
        <begin position="170"/>
        <end position="189"/>
    </location>
</feature>
<dbReference type="Pfam" id="PF00412">
    <property type="entry name" value="LIM"/>
    <property type="match status" value="1"/>
</dbReference>
<evidence type="ECO:0000256" key="2">
    <source>
        <dbReference type="ARBA" id="ARBA00022723"/>
    </source>
</evidence>
<dbReference type="EMBL" id="LT671823">
    <property type="protein sequence ID" value="SHO77615.1"/>
    <property type="molecule type" value="Genomic_DNA"/>
</dbReference>
<dbReference type="GO" id="GO:0005634">
    <property type="term" value="C:nucleus"/>
    <property type="evidence" value="ECO:0007669"/>
    <property type="project" value="UniProtKB-SubCell"/>
</dbReference>
<dbReference type="AlphaFoldDB" id="A0A1M8A5A7"/>
<feature type="domain" description="LIM zinc-binding" evidence="9">
    <location>
        <begin position="392"/>
        <end position="455"/>
    </location>
</feature>
<dbReference type="PROSITE" id="PS50023">
    <property type="entry name" value="LIM_DOMAIN_2"/>
    <property type="match status" value="1"/>
</dbReference>
<evidence type="ECO:0000256" key="6">
    <source>
        <dbReference type="ARBA" id="ARBA00023242"/>
    </source>
</evidence>
<dbReference type="VEuPathDB" id="FungiDB:MSYG_1957"/>
<keyword evidence="5" id="KW-0371">Homeobox</keyword>
<dbReference type="Gene3D" id="2.10.110.10">
    <property type="entry name" value="Cysteine Rich Protein"/>
    <property type="match status" value="2"/>
</dbReference>
<dbReference type="Proteomes" id="UP000186303">
    <property type="component" value="Chromosome 3"/>
</dbReference>
<gene>
    <name evidence="10" type="ORF">MSYG_1957</name>
</gene>
<keyword evidence="4" id="KW-0238">DNA-binding</keyword>
<keyword evidence="7" id="KW-0440">LIM domain</keyword>
<evidence type="ECO:0000313" key="11">
    <source>
        <dbReference type="Proteomes" id="UP000186303"/>
    </source>
</evidence>
<comment type="subcellular location">
    <subcellularLocation>
        <location evidence="1">Nucleus</location>
    </subcellularLocation>
</comment>
<dbReference type="PANTHER" id="PTHR24208">
    <property type="entry name" value="LIM/HOMEOBOX PROTEIN LHX"/>
    <property type="match status" value="1"/>
</dbReference>
<dbReference type="InterPro" id="IPR050453">
    <property type="entry name" value="LIM_Homeobox_TF"/>
</dbReference>
<organism evidence="10 11">
    <name type="scientific">Malassezia sympodialis (strain ATCC 42132)</name>
    <name type="common">Atopic eczema-associated yeast</name>
    <dbReference type="NCBI Taxonomy" id="1230383"/>
    <lineage>
        <taxon>Eukaryota</taxon>
        <taxon>Fungi</taxon>
        <taxon>Dikarya</taxon>
        <taxon>Basidiomycota</taxon>
        <taxon>Ustilaginomycotina</taxon>
        <taxon>Malasseziomycetes</taxon>
        <taxon>Malasseziales</taxon>
        <taxon>Malasseziaceae</taxon>
        <taxon>Malassezia</taxon>
    </lineage>
</organism>
<proteinExistence type="predicted"/>